<keyword evidence="1" id="KW-1133">Transmembrane helix</keyword>
<dbReference type="Pfam" id="PF07452">
    <property type="entry name" value="CHRD"/>
    <property type="match status" value="1"/>
</dbReference>
<sequence length="237" mass="26461">MFISRCRDYLTIMFTKKTSHVWLWLLGFTVVILFFSNLSINISNATTNVIESTNNDIDHQSQQVFIAKLTGSQEIPFVSTEASGTALFKDSLLKNGTLEYELILNDIKDITGIYIEYNNTIPLKEIYSNPIIPDLCCLSLEASEPGNFYLNGIVEEDINITPLDLIKSGISLQVDDDDPSDTLNSNIPIIEILIPNNKSNNLTGLFESGLVFINVETKSHSPGEIRGQIIDKVQILE</sequence>
<proteinExistence type="predicted"/>
<accession>A0A557SXS8</accession>
<evidence type="ECO:0000313" key="4">
    <source>
        <dbReference type="Proteomes" id="UP000315289"/>
    </source>
</evidence>
<dbReference type="InterPro" id="IPR010895">
    <property type="entry name" value="CHRD"/>
</dbReference>
<dbReference type="EMBL" id="VOAH01000003">
    <property type="protein sequence ID" value="TVP41401.1"/>
    <property type="molecule type" value="Genomic_DNA"/>
</dbReference>
<keyword evidence="1" id="KW-0472">Membrane</keyword>
<organism evidence="3 4">
    <name type="scientific">Candidatus Nitrosocosmicus arcticus</name>
    <dbReference type="NCBI Taxonomy" id="2035267"/>
    <lineage>
        <taxon>Archaea</taxon>
        <taxon>Nitrososphaerota</taxon>
        <taxon>Nitrososphaeria</taxon>
        <taxon>Nitrososphaerales</taxon>
        <taxon>Nitrososphaeraceae</taxon>
        <taxon>Candidatus Nitrosocosmicus</taxon>
    </lineage>
</organism>
<protein>
    <recommendedName>
        <fullName evidence="2">CHRD domain-containing protein</fullName>
    </recommendedName>
</protein>
<keyword evidence="1" id="KW-0812">Transmembrane</keyword>
<dbReference type="AlphaFoldDB" id="A0A557SXS8"/>
<name>A0A557SXS8_9ARCH</name>
<reference evidence="3 4" key="1">
    <citation type="journal article" date="2019" name="Front. Microbiol.">
        <title>Ammonia Oxidation by the Arctic Terrestrial Thaumarchaeote Candidatus Nitrosocosmicus arcticus Is Stimulated by Increasing Temperatures.</title>
        <authorList>
            <person name="Alves R.J.E."/>
            <person name="Kerou M."/>
            <person name="Zappe A."/>
            <person name="Bittner R."/>
            <person name="Abby S.S."/>
            <person name="Schmidt H.A."/>
            <person name="Pfeifer K."/>
            <person name="Schleper C."/>
        </authorList>
    </citation>
    <scope>NUCLEOTIDE SEQUENCE [LARGE SCALE GENOMIC DNA]</scope>
    <source>
        <strain evidence="3 4">Kfb</strain>
    </source>
</reference>
<dbReference type="SMART" id="SM00754">
    <property type="entry name" value="CHRD"/>
    <property type="match status" value="1"/>
</dbReference>
<gene>
    <name evidence="3" type="ORF">NARC_30115</name>
</gene>
<comment type="caution">
    <text evidence="3">The sequence shown here is derived from an EMBL/GenBank/DDBJ whole genome shotgun (WGS) entry which is preliminary data.</text>
</comment>
<dbReference type="Proteomes" id="UP000315289">
    <property type="component" value="Unassembled WGS sequence"/>
</dbReference>
<evidence type="ECO:0000259" key="2">
    <source>
        <dbReference type="SMART" id="SM00754"/>
    </source>
</evidence>
<feature type="domain" description="CHRD" evidence="2">
    <location>
        <begin position="63"/>
        <end position="231"/>
    </location>
</feature>
<feature type="transmembrane region" description="Helical" evidence="1">
    <location>
        <begin position="21"/>
        <end position="40"/>
    </location>
</feature>
<evidence type="ECO:0000313" key="3">
    <source>
        <dbReference type="EMBL" id="TVP41401.1"/>
    </source>
</evidence>
<keyword evidence="4" id="KW-1185">Reference proteome</keyword>
<evidence type="ECO:0000256" key="1">
    <source>
        <dbReference type="SAM" id="Phobius"/>
    </source>
</evidence>